<dbReference type="PANTHER" id="PTHR31286">
    <property type="entry name" value="GLYCINE-RICH CELL WALL STRUCTURAL PROTEIN 1.8-LIKE"/>
    <property type="match status" value="1"/>
</dbReference>
<protein>
    <recommendedName>
        <fullName evidence="3">DUF4283 domain-containing protein</fullName>
    </recommendedName>
</protein>
<evidence type="ECO:0000313" key="1">
    <source>
        <dbReference type="EMBL" id="KAG8483170.1"/>
    </source>
</evidence>
<dbReference type="AlphaFoldDB" id="A0A8J6CUT8"/>
<dbReference type="PANTHER" id="PTHR31286:SF173">
    <property type="entry name" value="DUF4283 DOMAIN-CONTAINING PROTEIN"/>
    <property type="match status" value="1"/>
</dbReference>
<proteinExistence type="predicted"/>
<comment type="caution">
    <text evidence="1">The sequence shown here is derived from an EMBL/GenBank/DDBJ whole genome shotgun (WGS) entry which is preliminary data.</text>
</comment>
<dbReference type="InterPro" id="IPR040256">
    <property type="entry name" value="At4g02000-like"/>
</dbReference>
<dbReference type="OrthoDB" id="1002340at2759"/>
<accession>A0A8J6CUT8</accession>
<gene>
    <name evidence="1" type="ORF">CXB51_022142</name>
</gene>
<sequence>MVEDDGGENTIEDRNAKKVCFKGLDFDAENDMVVDSILALEISWKDKVLGQWAPSSSRDEDFELLDRDAMRTMVNGILVISFSERVQQILIRDIVTTVVVKLLELRRLRESAYRGHRLCLTDKGSRGKFAKMAVHINLRKPLVSQILVNGAVQRVEFELFPFICLSCERFGHSKEMCSGVGTSKDVVGKSSATEDLPEVDKVVELLDLFGPWMIVEMRSR</sequence>
<organism evidence="1 2">
    <name type="scientific">Gossypium anomalum</name>
    <dbReference type="NCBI Taxonomy" id="47600"/>
    <lineage>
        <taxon>Eukaryota</taxon>
        <taxon>Viridiplantae</taxon>
        <taxon>Streptophyta</taxon>
        <taxon>Embryophyta</taxon>
        <taxon>Tracheophyta</taxon>
        <taxon>Spermatophyta</taxon>
        <taxon>Magnoliopsida</taxon>
        <taxon>eudicotyledons</taxon>
        <taxon>Gunneridae</taxon>
        <taxon>Pentapetalae</taxon>
        <taxon>rosids</taxon>
        <taxon>malvids</taxon>
        <taxon>Malvales</taxon>
        <taxon>Malvaceae</taxon>
        <taxon>Malvoideae</taxon>
        <taxon>Gossypium</taxon>
    </lineage>
</organism>
<evidence type="ECO:0008006" key="3">
    <source>
        <dbReference type="Google" id="ProtNLM"/>
    </source>
</evidence>
<keyword evidence="2" id="KW-1185">Reference proteome</keyword>
<reference evidence="1 2" key="1">
    <citation type="journal article" date="2021" name="bioRxiv">
        <title>The Gossypium anomalum genome as a resource for cotton improvement and evolutionary analysis of hybrid incompatibility.</title>
        <authorList>
            <person name="Grover C.E."/>
            <person name="Yuan D."/>
            <person name="Arick M.A."/>
            <person name="Miller E.R."/>
            <person name="Hu G."/>
            <person name="Peterson D.G."/>
            <person name="Wendel J.F."/>
            <person name="Udall J.A."/>
        </authorList>
    </citation>
    <scope>NUCLEOTIDE SEQUENCE [LARGE SCALE GENOMIC DNA]</scope>
    <source>
        <strain evidence="1">JFW-Udall</strain>
        <tissue evidence="1">Leaf</tissue>
    </source>
</reference>
<dbReference type="Proteomes" id="UP000701853">
    <property type="component" value="Chromosome 9"/>
</dbReference>
<evidence type="ECO:0000313" key="2">
    <source>
        <dbReference type="Proteomes" id="UP000701853"/>
    </source>
</evidence>
<name>A0A8J6CUT8_9ROSI</name>
<dbReference type="EMBL" id="JAHUZN010000009">
    <property type="protein sequence ID" value="KAG8483170.1"/>
    <property type="molecule type" value="Genomic_DNA"/>
</dbReference>